<evidence type="ECO:0000313" key="1">
    <source>
        <dbReference type="EMBL" id="MXO59539.1"/>
    </source>
</evidence>
<gene>
    <name evidence="1" type="ORF">GRI89_08290</name>
</gene>
<keyword evidence="2" id="KW-1185">Reference proteome</keyword>
<proteinExistence type="predicted"/>
<dbReference type="EMBL" id="WTYM01000036">
    <property type="protein sequence ID" value="MXO59539.1"/>
    <property type="molecule type" value="Genomic_DNA"/>
</dbReference>
<dbReference type="AlphaFoldDB" id="A0A6I4SW20"/>
<protein>
    <submittedName>
        <fullName evidence="1">Uncharacterized protein</fullName>
    </submittedName>
</protein>
<evidence type="ECO:0000313" key="2">
    <source>
        <dbReference type="Proteomes" id="UP000433652"/>
    </source>
</evidence>
<organism evidence="1 2">
    <name type="scientific">Croceibacterium salegens</name>
    <dbReference type="NCBI Taxonomy" id="1737568"/>
    <lineage>
        <taxon>Bacteria</taxon>
        <taxon>Pseudomonadati</taxon>
        <taxon>Pseudomonadota</taxon>
        <taxon>Alphaproteobacteria</taxon>
        <taxon>Sphingomonadales</taxon>
        <taxon>Erythrobacteraceae</taxon>
        <taxon>Croceibacterium</taxon>
    </lineage>
</organism>
<name>A0A6I4SW20_9SPHN</name>
<accession>A0A6I4SW20</accession>
<reference evidence="1 2" key="1">
    <citation type="submission" date="2019-12" db="EMBL/GenBank/DDBJ databases">
        <title>Genomic-based taxomic classification of the family Erythrobacteraceae.</title>
        <authorList>
            <person name="Xu L."/>
        </authorList>
    </citation>
    <scope>NUCLEOTIDE SEQUENCE [LARGE SCALE GENOMIC DNA]</scope>
    <source>
        <strain evidence="1 2">MCCC 1K01500</strain>
    </source>
</reference>
<dbReference type="Proteomes" id="UP000433652">
    <property type="component" value="Unassembled WGS sequence"/>
</dbReference>
<sequence length="189" mass="18991">MAPFGDGYPNVGDPCRRLGESEATAKYLDDSAILVGCPSEASAKAAGGKAVGNVDGVQLISIPQGDANEGMPGTAEAPIASNDALVAGTKFNATSVIKCGFGGAAPTGTCDAGVIRDWGSDGMNMVEVTKVDGSKRAIYFNGTTPTGADSAQADGSAGWKFSSTRNGDTVTIKYGPETYVVVDALVEGG</sequence>
<comment type="caution">
    <text evidence="1">The sequence shown here is derived from an EMBL/GenBank/DDBJ whole genome shotgun (WGS) entry which is preliminary data.</text>
</comment>